<keyword evidence="4" id="KW-0472">Membrane</keyword>
<dbReference type="EMBL" id="JAYERP010000001">
    <property type="protein sequence ID" value="MEA3569775.1"/>
    <property type="molecule type" value="Genomic_DNA"/>
</dbReference>
<protein>
    <submittedName>
        <fullName evidence="6">ABC transporter transmembrane domain-containing protein</fullName>
    </submittedName>
</protein>
<evidence type="ECO:0000313" key="7">
    <source>
        <dbReference type="Proteomes" id="UP001292216"/>
    </source>
</evidence>
<proteinExistence type="predicted"/>
<sequence length="83" mass="9402">MAALYFNAKMTKTYRGLFSALADFNSRVEENIGGIRVVQAFVNEGHEQKLFEENNNAYRATKLWAYKIMAGGLSIKYMPSSDI</sequence>
<keyword evidence="2 6" id="KW-0812">Transmembrane</keyword>
<dbReference type="SUPFAM" id="SSF90123">
    <property type="entry name" value="ABC transporter transmembrane region"/>
    <property type="match status" value="1"/>
</dbReference>
<evidence type="ECO:0000256" key="4">
    <source>
        <dbReference type="ARBA" id="ARBA00023136"/>
    </source>
</evidence>
<dbReference type="PROSITE" id="PS50929">
    <property type="entry name" value="ABC_TM1F"/>
    <property type="match status" value="1"/>
</dbReference>
<organism evidence="6 7">
    <name type="scientific">Paenibacillus phoenicis</name>
    <dbReference type="NCBI Taxonomy" id="554117"/>
    <lineage>
        <taxon>Bacteria</taxon>
        <taxon>Bacillati</taxon>
        <taxon>Bacillota</taxon>
        <taxon>Bacilli</taxon>
        <taxon>Bacillales</taxon>
        <taxon>Paenibacillaceae</taxon>
        <taxon>Paenibacillus</taxon>
    </lineage>
</organism>
<name>A0ABU5PIJ2_9BACL</name>
<comment type="caution">
    <text evidence="6">The sequence shown here is derived from an EMBL/GenBank/DDBJ whole genome shotgun (WGS) entry which is preliminary data.</text>
</comment>
<evidence type="ECO:0000259" key="5">
    <source>
        <dbReference type="PROSITE" id="PS50929"/>
    </source>
</evidence>
<dbReference type="Proteomes" id="UP001292216">
    <property type="component" value="Unassembled WGS sequence"/>
</dbReference>
<keyword evidence="3" id="KW-1133">Transmembrane helix</keyword>
<keyword evidence="7" id="KW-1185">Reference proteome</keyword>
<dbReference type="RefSeq" id="WP_323076652.1">
    <property type="nucleotide sequence ID" value="NZ_CBCSKM010000003.1"/>
</dbReference>
<comment type="subcellular location">
    <subcellularLocation>
        <location evidence="1">Cell membrane</location>
        <topology evidence="1">Multi-pass membrane protein</topology>
    </subcellularLocation>
</comment>
<gene>
    <name evidence="6" type="ORF">U9M73_07150</name>
</gene>
<evidence type="ECO:0000313" key="6">
    <source>
        <dbReference type="EMBL" id="MEA3569775.1"/>
    </source>
</evidence>
<evidence type="ECO:0000256" key="1">
    <source>
        <dbReference type="ARBA" id="ARBA00004651"/>
    </source>
</evidence>
<dbReference type="Pfam" id="PF00664">
    <property type="entry name" value="ABC_membrane"/>
    <property type="match status" value="1"/>
</dbReference>
<reference evidence="6 7" key="1">
    <citation type="submission" date="2023-12" db="EMBL/GenBank/DDBJ databases">
        <title>Whole genome sequencing of Paenibacillus phoenicis isolated from the Phoenix Mars Lander spacecraft assembly facility.</title>
        <authorList>
            <person name="Garcia A."/>
            <person name="Venkateswaran K."/>
        </authorList>
    </citation>
    <scope>NUCLEOTIDE SEQUENCE [LARGE SCALE GENOMIC DNA]</scope>
    <source>
        <strain evidence="6 7">3PO2SA</strain>
    </source>
</reference>
<dbReference type="InterPro" id="IPR011527">
    <property type="entry name" value="ABC1_TM_dom"/>
</dbReference>
<evidence type="ECO:0000256" key="3">
    <source>
        <dbReference type="ARBA" id="ARBA00022989"/>
    </source>
</evidence>
<dbReference type="Gene3D" id="1.20.1560.10">
    <property type="entry name" value="ABC transporter type 1, transmembrane domain"/>
    <property type="match status" value="1"/>
</dbReference>
<evidence type="ECO:0000256" key="2">
    <source>
        <dbReference type="ARBA" id="ARBA00022692"/>
    </source>
</evidence>
<feature type="domain" description="ABC transmembrane type-1" evidence="5">
    <location>
        <begin position="1"/>
        <end position="75"/>
    </location>
</feature>
<accession>A0ABU5PIJ2</accession>
<dbReference type="InterPro" id="IPR036640">
    <property type="entry name" value="ABC1_TM_sf"/>
</dbReference>